<feature type="transmembrane region" description="Helical" evidence="8">
    <location>
        <begin position="254"/>
        <end position="274"/>
    </location>
</feature>
<dbReference type="KEGG" id="amt:Amet_0021"/>
<accession>A6TJ96</accession>
<evidence type="ECO:0000256" key="6">
    <source>
        <dbReference type="ARBA" id="ARBA00022989"/>
    </source>
</evidence>
<keyword evidence="5 8" id="KW-0812">Transmembrane</keyword>
<proteinExistence type="predicted"/>
<evidence type="ECO:0000256" key="8">
    <source>
        <dbReference type="SAM" id="Phobius"/>
    </source>
</evidence>
<keyword evidence="10" id="KW-0808">Transferase</keyword>
<dbReference type="OrthoDB" id="396983at2"/>
<dbReference type="GO" id="GO:0005886">
    <property type="term" value="C:plasma membrane"/>
    <property type="evidence" value="ECO:0007669"/>
    <property type="project" value="UniProtKB-SubCell"/>
</dbReference>
<feature type="transmembrane region" description="Helical" evidence="8">
    <location>
        <begin position="281"/>
        <end position="300"/>
    </location>
</feature>
<dbReference type="HOGENOM" id="CLU_063648_0_0_9"/>
<sequence length="349" mass="35917">MKIREKSVSLREYLTQALNGMALGLFSSLIIGLILKQIGEILNITVLMEFGQIAQFLMGPAIGAGVAYAIGAPSLGIFASLITGAIGANTIFLTEVGAYGIKVGEPVGAFVAALIGAEIAKLIAGKTKVDIVLVPAVTIIVGGLAGNFIGPWVSAMMSGLGQLINNTTELHPIPMGIFVAILMGMILTLPISSAALAISLGLSGLAAGAAVVGCATQMVGFAVSSYKENGFGGLIAQGLGTSMLQVPNIIRNPLIWIPPIIASGILGPLATTLFQMENNSIGAGMGTSGLVGQFGTFAKMVTENGNPASTVLIKMGILHFILPAIITLVIAKYMRQKGWIKPGDMKLNQ</sequence>
<keyword evidence="11" id="KW-1185">Reference proteome</keyword>
<dbReference type="InterPro" id="IPR003352">
    <property type="entry name" value="PTS_EIIC"/>
</dbReference>
<feature type="transmembrane region" description="Helical" evidence="8">
    <location>
        <begin position="312"/>
        <end position="331"/>
    </location>
</feature>
<evidence type="ECO:0000256" key="7">
    <source>
        <dbReference type="ARBA" id="ARBA00023136"/>
    </source>
</evidence>
<evidence type="ECO:0000259" key="9">
    <source>
        <dbReference type="Pfam" id="PF13303"/>
    </source>
</evidence>
<name>A6TJ96_ALKMQ</name>
<feature type="transmembrane region" description="Helical" evidence="8">
    <location>
        <begin position="77"/>
        <end position="101"/>
    </location>
</feature>
<dbReference type="AlphaFoldDB" id="A6TJ96"/>
<evidence type="ECO:0000256" key="2">
    <source>
        <dbReference type="ARBA" id="ARBA00022448"/>
    </source>
</evidence>
<dbReference type="GO" id="GO:0008982">
    <property type="term" value="F:protein-N(PI)-phosphohistidine-sugar phosphotransferase activity"/>
    <property type="evidence" value="ECO:0007669"/>
    <property type="project" value="InterPro"/>
</dbReference>
<dbReference type="EMBL" id="CP000724">
    <property type="protein sequence ID" value="ABR46264.1"/>
    <property type="molecule type" value="Genomic_DNA"/>
</dbReference>
<comment type="subcellular location">
    <subcellularLocation>
        <location evidence="1">Cell membrane</location>
        <topology evidence="1">Multi-pass membrane protein</topology>
    </subcellularLocation>
</comment>
<evidence type="ECO:0000256" key="5">
    <source>
        <dbReference type="ARBA" id="ARBA00022692"/>
    </source>
</evidence>
<evidence type="ECO:0000313" key="11">
    <source>
        <dbReference type="Proteomes" id="UP000001572"/>
    </source>
</evidence>
<dbReference type="GO" id="GO:0009401">
    <property type="term" value="P:phosphoenolpyruvate-dependent sugar phosphotransferase system"/>
    <property type="evidence" value="ECO:0007669"/>
    <property type="project" value="InterPro"/>
</dbReference>
<dbReference type="Pfam" id="PF13303">
    <property type="entry name" value="PTS_EIIC_2"/>
    <property type="match status" value="1"/>
</dbReference>
<dbReference type="Proteomes" id="UP000001572">
    <property type="component" value="Chromosome"/>
</dbReference>
<gene>
    <name evidence="10" type="ordered locus">Amet_0021</name>
</gene>
<feature type="transmembrane region" description="Helical" evidence="8">
    <location>
        <begin position="50"/>
        <end position="70"/>
    </location>
</feature>
<keyword evidence="2" id="KW-0813">Transport</keyword>
<keyword evidence="6 8" id="KW-1133">Transmembrane helix</keyword>
<dbReference type="STRING" id="293826.Amet_0021"/>
<feature type="transmembrane region" description="Helical" evidence="8">
    <location>
        <begin position="205"/>
        <end position="224"/>
    </location>
</feature>
<keyword evidence="3" id="KW-1003">Cell membrane</keyword>
<keyword evidence="7 8" id="KW-0472">Membrane</keyword>
<protein>
    <submittedName>
        <fullName evidence="10">Phosphotransferase system, EIIC</fullName>
    </submittedName>
</protein>
<dbReference type="RefSeq" id="WP_011971173.1">
    <property type="nucleotide sequence ID" value="NC_009633.1"/>
</dbReference>
<feature type="domain" description="Phosphotransferase system EIIC" evidence="9">
    <location>
        <begin position="16"/>
        <end position="347"/>
    </location>
</feature>
<feature type="transmembrane region" description="Helical" evidence="8">
    <location>
        <begin position="21"/>
        <end position="38"/>
    </location>
</feature>
<keyword evidence="4" id="KW-0762">Sugar transport</keyword>
<evidence type="ECO:0000256" key="1">
    <source>
        <dbReference type="ARBA" id="ARBA00004651"/>
    </source>
</evidence>
<organism evidence="10 11">
    <name type="scientific">Alkaliphilus metalliredigens (strain QYMF)</name>
    <dbReference type="NCBI Taxonomy" id="293826"/>
    <lineage>
        <taxon>Bacteria</taxon>
        <taxon>Bacillati</taxon>
        <taxon>Bacillota</taxon>
        <taxon>Clostridia</taxon>
        <taxon>Peptostreptococcales</taxon>
        <taxon>Natronincolaceae</taxon>
        <taxon>Alkaliphilus</taxon>
    </lineage>
</organism>
<evidence type="ECO:0000256" key="4">
    <source>
        <dbReference type="ARBA" id="ARBA00022597"/>
    </source>
</evidence>
<evidence type="ECO:0000313" key="10">
    <source>
        <dbReference type="EMBL" id="ABR46264.1"/>
    </source>
</evidence>
<feature type="transmembrane region" description="Helical" evidence="8">
    <location>
        <begin position="173"/>
        <end position="198"/>
    </location>
</feature>
<feature type="transmembrane region" description="Helical" evidence="8">
    <location>
        <begin position="131"/>
        <end position="153"/>
    </location>
</feature>
<feature type="transmembrane region" description="Helical" evidence="8">
    <location>
        <begin position="107"/>
        <end position="124"/>
    </location>
</feature>
<reference evidence="11" key="1">
    <citation type="journal article" date="2016" name="Genome Announc.">
        <title>Complete genome sequence of Alkaliphilus metalliredigens strain QYMF, an alkaliphilic and metal-reducing bacterium isolated from borax-contaminated leachate ponds.</title>
        <authorList>
            <person name="Hwang C."/>
            <person name="Copeland A."/>
            <person name="Lucas S."/>
            <person name="Lapidus A."/>
            <person name="Barry K."/>
            <person name="Detter J.C."/>
            <person name="Glavina Del Rio T."/>
            <person name="Hammon N."/>
            <person name="Israni S."/>
            <person name="Dalin E."/>
            <person name="Tice H."/>
            <person name="Pitluck S."/>
            <person name="Chertkov O."/>
            <person name="Brettin T."/>
            <person name="Bruce D."/>
            <person name="Han C."/>
            <person name="Schmutz J."/>
            <person name="Larimer F."/>
            <person name="Land M.L."/>
            <person name="Hauser L."/>
            <person name="Kyrpides N."/>
            <person name="Mikhailova N."/>
            <person name="Ye Q."/>
            <person name="Zhou J."/>
            <person name="Richardson P."/>
            <person name="Fields M.W."/>
        </authorList>
    </citation>
    <scope>NUCLEOTIDE SEQUENCE [LARGE SCALE GENOMIC DNA]</scope>
    <source>
        <strain evidence="11">QYMF</strain>
    </source>
</reference>
<dbReference type="eggNOG" id="COG3641">
    <property type="taxonomic scope" value="Bacteria"/>
</dbReference>
<evidence type="ECO:0000256" key="3">
    <source>
        <dbReference type="ARBA" id="ARBA00022475"/>
    </source>
</evidence>